<dbReference type="PROSITE" id="PS50213">
    <property type="entry name" value="FAS1"/>
    <property type="match status" value="1"/>
</dbReference>
<dbReference type="SUPFAM" id="SSF82153">
    <property type="entry name" value="FAS1 domain"/>
    <property type="match status" value="1"/>
</dbReference>
<dbReference type="InterPro" id="IPR000782">
    <property type="entry name" value="FAS1_domain"/>
</dbReference>
<dbReference type="InterPro" id="IPR036378">
    <property type="entry name" value="FAS1_dom_sf"/>
</dbReference>
<name>A0ABX8EDA6_9ACTN</name>
<protein>
    <recommendedName>
        <fullName evidence="2">FAS1 domain-containing protein</fullName>
    </recommendedName>
</protein>
<organism evidence="3 4">
    <name type="scientific">Nocardioides aquaticus</name>
    <dbReference type="NCBI Taxonomy" id="160826"/>
    <lineage>
        <taxon>Bacteria</taxon>
        <taxon>Bacillati</taxon>
        <taxon>Actinomycetota</taxon>
        <taxon>Actinomycetes</taxon>
        <taxon>Propionibacteriales</taxon>
        <taxon>Nocardioidaceae</taxon>
        <taxon>Nocardioides</taxon>
    </lineage>
</organism>
<dbReference type="EMBL" id="CP075371">
    <property type="protein sequence ID" value="QVT78456.1"/>
    <property type="molecule type" value="Genomic_DNA"/>
</dbReference>
<sequence length="211" mass="22147">MKNNLIRSARLTVAALAASAVAVTMASPVEAAKPRGTTSLATVLAADSGFDRNAADYDILEAAVLAVLENDPESPVGILTQGRKRLVAFAPNDFAFERLAKAALGEDPGSEEETFGALAGALGVEAIETVLLYHVVPGQALGSTRVLASDGARLTTAQGQKVRIEVTRKGKVFVLDRADGKNARVVQVDINRGNRQVAHGINRVLMPAMPH</sequence>
<reference evidence="3 4" key="1">
    <citation type="submission" date="2021-05" db="EMBL/GenBank/DDBJ databases">
        <title>Complete genome of Nocardioides aquaticus KCTC 9944T isolated from meromictic and hypersaline Ekho Lake, Antarctica.</title>
        <authorList>
            <person name="Hwang K."/>
            <person name="Kim K.M."/>
            <person name="Choe H."/>
        </authorList>
    </citation>
    <scope>NUCLEOTIDE SEQUENCE [LARGE SCALE GENOMIC DNA]</scope>
    <source>
        <strain evidence="3 4">KCTC 9944</strain>
    </source>
</reference>
<evidence type="ECO:0000259" key="2">
    <source>
        <dbReference type="PROSITE" id="PS50213"/>
    </source>
</evidence>
<evidence type="ECO:0000256" key="1">
    <source>
        <dbReference type="SAM" id="SignalP"/>
    </source>
</evidence>
<dbReference type="Pfam" id="PF02469">
    <property type="entry name" value="Fasciclin"/>
    <property type="match status" value="1"/>
</dbReference>
<dbReference type="Proteomes" id="UP000679307">
    <property type="component" value="Chromosome"/>
</dbReference>
<accession>A0ABX8EDA6</accession>
<dbReference type="SMART" id="SM00554">
    <property type="entry name" value="FAS1"/>
    <property type="match status" value="1"/>
</dbReference>
<dbReference type="RefSeq" id="WP_214058037.1">
    <property type="nucleotide sequence ID" value="NZ_BAAAHS010000002.1"/>
</dbReference>
<evidence type="ECO:0000313" key="3">
    <source>
        <dbReference type="EMBL" id="QVT78456.1"/>
    </source>
</evidence>
<feature type="chain" id="PRO_5046484532" description="FAS1 domain-containing protein" evidence="1">
    <location>
        <begin position="27"/>
        <end position="211"/>
    </location>
</feature>
<dbReference type="Gene3D" id="2.30.180.10">
    <property type="entry name" value="FAS1 domain"/>
    <property type="match status" value="1"/>
</dbReference>
<evidence type="ECO:0000313" key="4">
    <source>
        <dbReference type="Proteomes" id="UP000679307"/>
    </source>
</evidence>
<keyword evidence="4" id="KW-1185">Reference proteome</keyword>
<gene>
    <name evidence="3" type="ORF">ENKNEFLB_00833</name>
</gene>
<keyword evidence="1" id="KW-0732">Signal</keyword>
<proteinExistence type="predicted"/>
<feature type="domain" description="FAS1" evidence="2">
    <location>
        <begin position="37"/>
        <end position="205"/>
    </location>
</feature>
<feature type="signal peptide" evidence="1">
    <location>
        <begin position="1"/>
        <end position="26"/>
    </location>
</feature>